<name>A0ABQ9HV09_9NEOP</name>
<evidence type="ECO:0000313" key="2">
    <source>
        <dbReference type="EMBL" id="KAJ8888223.1"/>
    </source>
</evidence>
<dbReference type="EMBL" id="JARBHB010000003">
    <property type="protein sequence ID" value="KAJ8888223.1"/>
    <property type="molecule type" value="Genomic_DNA"/>
</dbReference>
<dbReference type="Proteomes" id="UP001159363">
    <property type="component" value="Chromosome 3"/>
</dbReference>
<sequence length="380" mass="43368">MYNAKAASSSQQAKKTLFKNFIAREYNLGFGPPVTDACSTCISLQERVKCETDMTKKNELLIKMSVHKLRVKAFCSILKEEPPGVIQFSFDRQKNLVNPKVLDQIAYYSRQLYTYNFTIVQGSSKSHLIEDRVALFTWMEHEYKKGSNEISFALCHCLTESDLAHCSTIRLCADGCRGQNRNSAMITMVCYFLSKVAPGNVKRIEVIFPVRGHSFLPPDRVFGNIKKVLRKIPVICDPTQYQNVFQKFGNVVQLGEQCDVKNWKEYARQVLKLPASWHFKFVSVKRFIIEKTSSGIVIATGEPYYNVNIGQGTSLLKRGNWFAYCTPELVPRGVVLNPAKVTYIKTLLASHFGDKWAEDERCLFFKNLFNHIEDSTQCEA</sequence>
<dbReference type="InterPro" id="IPR057191">
    <property type="entry name" value="DUF7869"/>
</dbReference>
<proteinExistence type="predicted"/>
<evidence type="ECO:0000259" key="1">
    <source>
        <dbReference type="Pfam" id="PF25273"/>
    </source>
</evidence>
<dbReference type="PANTHER" id="PTHR34415:SF1">
    <property type="entry name" value="INTEGRASE CATALYTIC DOMAIN-CONTAINING PROTEIN"/>
    <property type="match status" value="1"/>
</dbReference>
<evidence type="ECO:0000313" key="3">
    <source>
        <dbReference type="Proteomes" id="UP001159363"/>
    </source>
</evidence>
<organism evidence="2 3">
    <name type="scientific">Dryococelus australis</name>
    <dbReference type="NCBI Taxonomy" id="614101"/>
    <lineage>
        <taxon>Eukaryota</taxon>
        <taxon>Metazoa</taxon>
        <taxon>Ecdysozoa</taxon>
        <taxon>Arthropoda</taxon>
        <taxon>Hexapoda</taxon>
        <taxon>Insecta</taxon>
        <taxon>Pterygota</taxon>
        <taxon>Neoptera</taxon>
        <taxon>Polyneoptera</taxon>
        <taxon>Phasmatodea</taxon>
        <taxon>Verophasmatodea</taxon>
        <taxon>Anareolatae</taxon>
        <taxon>Phasmatidae</taxon>
        <taxon>Eurycanthinae</taxon>
        <taxon>Dryococelus</taxon>
    </lineage>
</organism>
<keyword evidence="3" id="KW-1185">Reference proteome</keyword>
<accession>A0ABQ9HV09</accession>
<feature type="domain" description="DUF7869" evidence="1">
    <location>
        <begin position="132"/>
        <end position="284"/>
    </location>
</feature>
<dbReference type="Pfam" id="PF25273">
    <property type="entry name" value="DUF7869"/>
    <property type="match status" value="1"/>
</dbReference>
<protein>
    <recommendedName>
        <fullName evidence="1">DUF7869 domain-containing protein</fullName>
    </recommendedName>
</protein>
<gene>
    <name evidence="2" type="ORF">PR048_007710</name>
</gene>
<reference evidence="2 3" key="1">
    <citation type="submission" date="2023-02" db="EMBL/GenBank/DDBJ databases">
        <title>LHISI_Scaffold_Assembly.</title>
        <authorList>
            <person name="Stuart O.P."/>
            <person name="Cleave R."/>
            <person name="Magrath M.J.L."/>
            <person name="Mikheyev A.S."/>
        </authorList>
    </citation>
    <scope>NUCLEOTIDE SEQUENCE [LARGE SCALE GENOMIC DNA]</scope>
    <source>
        <strain evidence="2">Daus_M_001</strain>
        <tissue evidence="2">Leg muscle</tissue>
    </source>
</reference>
<comment type="caution">
    <text evidence="2">The sequence shown here is derived from an EMBL/GenBank/DDBJ whole genome shotgun (WGS) entry which is preliminary data.</text>
</comment>
<dbReference type="PANTHER" id="PTHR34415">
    <property type="entry name" value="INTEGRASE CATALYTIC DOMAIN-CONTAINING PROTEIN"/>
    <property type="match status" value="1"/>
</dbReference>